<reference evidence="1" key="1">
    <citation type="submission" date="2023-03" db="EMBL/GenBank/DDBJ databases">
        <title>Massive genome expansion in bonnet fungi (Mycena s.s.) driven by repeated elements and novel gene families across ecological guilds.</title>
        <authorList>
            <consortium name="Lawrence Berkeley National Laboratory"/>
            <person name="Harder C.B."/>
            <person name="Miyauchi S."/>
            <person name="Viragh M."/>
            <person name="Kuo A."/>
            <person name="Thoen E."/>
            <person name="Andreopoulos B."/>
            <person name="Lu D."/>
            <person name="Skrede I."/>
            <person name="Drula E."/>
            <person name="Henrissat B."/>
            <person name="Morin E."/>
            <person name="Kohler A."/>
            <person name="Barry K."/>
            <person name="LaButti K."/>
            <person name="Morin E."/>
            <person name="Salamov A."/>
            <person name="Lipzen A."/>
            <person name="Mereny Z."/>
            <person name="Hegedus B."/>
            <person name="Baldrian P."/>
            <person name="Stursova M."/>
            <person name="Weitz H."/>
            <person name="Taylor A."/>
            <person name="Grigoriev I.V."/>
            <person name="Nagy L.G."/>
            <person name="Martin F."/>
            <person name="Kauserud H."/>
        </authorList>
    </citation>
    <scope>NUCLEOTIDE SEQUENCE</scope>
    <source>
        <strain evidence="1">CBHHK002</strain>
    </source>
</reference>
<dbReference type="Proteomes" id="UP001218218">
    <property type="component" value="Unassembled WGS sequence"/>
</dbReference>
<comment type="caution">
    <text evidence="1">The sequence shown here is derived from an EMBL/GenBank/DDBJ whole genome shotgun (WGS) entry which is preliminary data.</text>
</comment>
<evidence type="ECO:0000313" key="1">
    <source>
        <dbReference type="EMBL" id="KAJ7347849.1"/>
    </source>
</evidence>
<accession>A0AAD7A1W8</accession>
<gene>
    <name evidence="1" type="ORF">DFH08DRAFT_808626</name>
</gene>
<dbReference type="EMBL" id="JARIHO010000018">
    <property type="protein sequence ID" value="KAJ7347849.1"/>
    <property type="molecule type" value="Genomic_DNA"/>
</dbReference>
<evidence type="ECO:0000313" key="2">
    <source>
        <dbReference type="Proteomes" id="UP001218218"/>
    </source>
</evidence>
<organism evidence="1 2">
    <name type="scientific">Mycena albidolilacea</name>
    <dbReference type="NCBI Taxonomy" id="1033008"/>
    <lineage>
        <taxon>Eukaryota</taxon>
        <taxon>Fungi</taxon>
        <taxon>Dikarya</taxon>
        <taxon>Basidiomycota</taxon>
        <taxon>Agaricomycotina</taxon>
        <taxon>Agaricomycetes</taxon>
        <taxon>Agaricomycetidae</taxon>
        <taxon>Agaricales</taxon>
        <taxon>Marasmiineae</taxon>
        <taxon>Mycenaceae</taxon>
        <taxon>Mycena</taxon>
    </lineage>
</organism>
<proteinExistence type="predicted"/>
<keyword evidence="2" id="KW-1185">Reference proteome</keyword>
<name>A0AAD7A1W8_9AGAR</name>
<sequence length="189" mass="21160">MLRHQHVQDSSPPSILCLFLTLSLVPSSILFYLAVGLLSVSLTVYALNHNCPSAKLDRLNNTIAVVEGILTQAKPKCMHNYLALAETETRLLRTKLAVSKLHSRLLETRKMRGWKDYLHNMIAILRGLAIFECEVRDIQMSLLVLIEVAHQRKLTQDIHEIQEIVDGAVHPQYPNCGVVCFGPRKGGGV</sequence>
<dbReference type="AlphaFoldDB" id="A0AAD7A1W8"/>
<protein>
    <submittedName>
        <fullName evidence="1">Uncharacterized protein</fullName>
    </submittedName>
</protein>